<dbReference type="Pfam" id="PF00059">
    <property type="entry name" value="Lectin_C"/>
    <property type="match status" value="1"/>
</dbReference>
<organism evidence="1">
    <name type="scientific">Magallana gigas</name>
    <name type="common">Pacific oyster</name>
    <name type="synonym">Crassostrea gigas</name>
    <dbReference type="NCBI Taxonomy" id="29159"/>
    <lineage>
        <taxon>Eukaryota</taxon>
        <taxon>Metazoa</taxon>
        <taxon>Spiralia</taxon>
        <taxon>Lophotrochozoa</taxon>
        <taxon>Mollusca</taxon>
        <taxon>Bivalvia</taxon>
        <taxon>Autobranchia</taxon>
        <taxon>Pteriomorphia</taxon>
        <taxon>Ostreida</taxon>
        <taxon>Ostreoidea</taxon>
        <taxon>Ostreidae</taxon>
        <taxon>Magallana</taxon>
    </lineage>
</organism>
<dbReference type="HOGENOM" id="CLU_635003_0_0_1"/>
<sequence>MWTVGDKNTSSVRKRDCGQFHYSRGNGYFYIGVQEFPQQHSWVYISSREPVESSDWGLGEPDVGSNENCVLIAEKPSNMGHWADVQCSRLEHFVCQKRKDQILGDNYKRSSSYQLTGTDVAISDNFLSEGWYRFQSGAGNNMVTSAPSIAMCGTLYPVWLDGSLPLLGEGTVDRTACVAGLTRSCESMIPIKIRNCSTYNVYYLRKTPILASGYCFGEQVKCPDGQGSENGFTPGCQMLPAIIVSPVVDADLEEIPSQNSALGSTKKSYFSVRCSVRVRTSSGGTPSNEMSSRDYQAGIFVYISDVDNTISNRICKLQTDPRFWTVDNKRHDIYTAGEFVLYRHKKRNVEVHALFTACSGAFCTCGVAIRVEDSLYVYRTCGKVSYQTVSLLAHHSTIYEVCDDKHMVITTEANGYTVKDIKEKMENIATIV</sequence>
<evidence type="ECO:0000313" key="1">
    <source>
        <dbReference type="EMBL" id="EKC40412.1"/>
    </source>
</evidence>
<dbReference type="InParanoid" id="K1QU93"/>
<accession>K1QU93</accession>
<reference evidence="1" key="1">
    <citation type="journal article" date="2012" name="Nature">
        <title>The oyster genome reveals stress adaptation and complexity of shell formation.</title>
        <authorList>
            <person name="Zhang G."/>
            <person name="Fang X."/>
            <person name="Guo X."/>
            <person name="Li L."/>
            <person name="Luo R."/>
            <person name="Xu F."/>
            <person name="Yang P."/>
            <person name="Zhang L."/>
            <person name="Wang X."/>
            <person name="Qi H."/>
            <person name="Xiong Z."/>
            <person name="Que H."/>
            <person name="Xie Y."/>
            <person name="Holland P.W."/>
            <person name="Paps J."/>
            <person name="Zhu Y."/>
            <person name="Wu F."/>
            <person name="Chen Y."/>
            <person name="Wang J."/>
            <person name="Peng C."/>
            <person name="Meng J."/>
            <person name="Yang L."/>
            <person name="Liu J."/>
            <person name="Wen B."/>
            <person name="Zhang N."/>
            <person name="Huang Z."/>
            <person name="Zhu Q."/>
            <person name="Feng Y."/>
            <person name="Mount A."/>
            <person name="Hedgecock D."/>
            <person name="Xu Z."/>
            <person name="Liu Y."/>
            <person name="Domazet-Loso T."/>
            <person name="Du Y."/>
            <person name="Sun X."/>
            <person name="Zhang S."/>
            <person name="Liu B."/>
            <person name="Cheng P."/>
            <person name="Jiang X."/>
            <person name="Li J."/>
            <person name="Fan D."/>
            <person name="Wang W."/>
            <person name="Fu W."/>
            <person name="Wang T."/>
            <person name="Wang B."/>
            <person name="Zhang J."/>
            <person name="Peng Z."/>
            <person name="Li Y."/>
            <person name="Li N."/>
            <person name="Wang J."/>
            <person name="Chen M."/>
            <person name="He Y."/>
            <person name="Tan F."/>
            <person name="Song X."/>
            <person name="Zheng Q."/>
            <person name="Huang R."/>
            <person name="Yang H."/>
            <person name="Du X."/>
            <person name="Chen L."/>
            <person name="Yang M."/>
            <person name="Gaffney P.M."/>
            <person name="Wang S."/>
            <person name="Luo L."/>
            <person name="She Z."/>
            <person name="Ming Y."/>
            <person name="Huang W."/>
            <person name="Zhang S."/>
            <person name="Huang B."/>
            <person name="Zhang Y."/>
            <person name="Qu T."/>
            <person name="Ni P."/>
            <person name="Miao G."/>
            <person name="Wang J."/>
            <person name="Wang Q."/>
            <person name="Steinberg C.E."/>
            <person name="Wang H."/>
            <person name="Li N."/>
            <person name="Qian L."/>
            <person name="Zhang G."/>
            <person name="Li Y."/>
            <person name="Yang H."/>
            <person name="Liu X."/>
            <person name="Wang J."/>
            <person name="Yin Y."/>
            <person name="Wang J."/>
        </authorList>
    </citation>
    <scope>NUCLEOTIDE SEQUENCE [LARGE SCALE GENOMIC DNA]</scope>
    <source>
        <strain evidence="1">05x7-T-G4-1.051#20</strain>
    </source>
</reference>
<dbReference type="InterPro" id="IPR018378">
    <property type="entry name" value="C-type_lectin_CS"/>
</dbReference>
<protein>
    <submittedName>
        <fullName evidence="1">Oncoprotein-induced transcript 3 protein</fullName>
    </submittedName>
</protein>
<dbReference type="InterPro" id="IPR016187">
    <property type="entry name" value="CTDL_fold"/>
</dbReference>
<dbReference type="PROSITE" id="PS00615">
    <property type="entry name" value="C_TYPE_LECTIN_1"/>
    <property type="match status" value="1"/>
</dbReference>
<dbReference type="SUPFAM" id="SSF56436">
    <property type="entry name" value="C-type lectin-like"/>
    <property type="match status" value="1"/>
</dbReference>
<dbReference type="AlphaFoldDB" id="K1QU93"/>
<gene>
    <name evidence="1" type="ORF">CGI_10004828</name>
</gene>
<dbReference type="EMBL" id="JH818648">
    <property type="protein sequence ID" value="EKC40412.1"/>
    <property type="molecule type" value="Genomic_DNA"/>
</dbReference>
<proteinExistence type="predicted"/>
<dbReference type="InterPro" id="IPR001304">
    <property type="entry name" value="C-type_lectin-like"/>
</dbReference>
<dbReference type="InterPro" id="IPR016186">
    <property type="entry name" value="C-type_lectin-like/link_sf"/>
</dbReference>
<dbReference type="Gene3D" id="3.10.100.10">
    <property type="entry name" value="Mannose-Binding Protein A, subunit A"/>
    <property type="match status" value="1"/>
</dbReference>
<dbReference type="PROSITE" id="PS50041">
    <property type="entry name" value="C_TYPE_LECTIN_2"/>
    <property type="match status" value="1"/>
</dbReference>
<name>K1QU93_MAGGI</name>